<dbReference type="Proteomes" id="UP000189966">
    <property type="component" value="Unassembled WGS sequence"/>
</dbReference>
<dbReference type="GO" id="GO:0016887">
    <property type="term" value="F:ATP hydrolysis activity"/>
    <property type="evidence" value="ECO:0007669"/>
    <property type="project" value="InterPro"/>
</dbReference>
<dbReference type="PROSITE" id="PS50929">
    <property type="entry name" value="ABC_TM1F"/>
    <property type="match status" value="1"/>
</dbReference>
<keyword evidence="10" id="KW-0378">Hydrolase</keyword>
<reference evidence="10 11" key="1">
    <citation type="submission" date="2017-02" db="EMBL/GenBank/DDBJ databases">
        <authorList>
            <person name="Peterson S.W."/>
        </authorList>
    </citation>
    <scope>NUCLEOTIDE SEQUENCE [LARGE SCALE GENOMIC DNA]</scope>
    <source>
        <strain evidence="11">type strain: NCCB 100098</strain>
    </source>
</reference>
<keyword evidence="6 7" id="KW-0472">Membrane</keyword>
<evidence type="ECO:0000256" key="2">
    <source>
        <dbReference type="ARBA" id="ARBA00022692"/>
    </source>
</evidence>
<dbReference type="PROSITE" id="PS00211">
    <property type="entry name" value="ABC_TRANSPORTER_1"/>
    <property type="match status" value="1"/>
</dbReference>
<keyword evidence="2 7" id="KW-0812">Transmembrane</keyword>
<name>A0A1T5I076_9GAMM</name>
<dbReference type="Gene3D" id="1.20.1560.10">
    <property type="entry name" value="ABC transporter type 1, transmembrane domain"/>
    <property type="match status" value="1"/>
</dbReference>
<feature type="domain" description="ABC transporter" evidence="8">
    <location>
        <begin position="361"/>
        <end position="594"/>
    </location>
</feature>
<dbReference type="CDD" id="cd07346">
    <property type="entry name" value="ABC_6TM_exporters"/>
    <property type="match status" value="1"/>
</dbReference>
<organism evidence="10 11">
    <name type="scientific">Photobacterium piscicola</name>
    <dbReference type="NCBI Taxonomy" id="1378299"/>
    <lineage>
        <taxon>Bacteria</taxon>
        <taxon>Pseudomonadati</taxon>
        <taxon>Pseudomonadota</taxon>
        <taxon>Gammaproteobacteria</taxon>
        <taxon>Vibrionales</taxon>
        <taxon>Vibrionaceae</taxon>
        <taxon>Photobacterium</taxon>
    </lineage>
</organism>
<evidence type="ECO:0000256" key="1">
    <source>
        <dbReference type="ARBA" id="ARBA00004651"/>
    </source>
</evidence>
<evidence type="ECO:0000259" key="9">
    <source>
        <dbReference type="PROSITE" id="PS50929"/>
    </source>
</evidence>
<evidence type="ECO:0000259" key="8">
    <source>
        <dbReference type="PROSITE" id="PS50893"/>
    </source>
</evidence>
<dbReference type="InterPro" id="IPR003439">
    <property type="entry name" value="ABC_transporter-like_ATP-bd"/>
</dbReference>
<feature type="transmembrane region" description="Helical" evidence="7">
    <location>
        <begin position="76"/>
        <end position="93"/>
    </location>
</feature>
<evidence type="ECO:0000313" key="11">
    <source>
        <dbReference type="Proteomes" id="UP000189966"/>
    </source>
</evidence>
<dbReference type="FunFam" id="3.40.50.300:FF:001492">
    <property type="entry name" value="ABC transporter ATP-binding protein/permease"/>
    <property type="match status" value="1"/>
</dbReference>
<evidence type="ECO:0000256" key="5">
    <source>
        <dbReference type="ARBA" id="ARBA00022989"/>
    </source>
</evidence>
<dbReference type="GO" id="GO:0005886">
    <property type="term" value="C:plasma membrane"/>
    <property type="evidence" value="ECO:0007669"/>
    <property type="project" value="UniProtKB-SubCell"/>
</dbReference>
<protein>
    <submittedName>
        <fullName evidence="10">Putative multidrug export ATP-binding/permease protein</fullName>
        <ecNumber evidence="10">3.6.3.-</ecNumber>
    </submittedName>
</protein>
<keyword evidence="4 10" id="KW-0067">ATP-binding</keyword>
<proteinExistence type="predicted"/>
<evidence type="ECO:0000256" key="3">
    <source>
        <dbReference type="ARBA" id="ARBA00022741"/>
    </source>
</evidence>
<evidence type="ECO:0000256" key="6">
    <source>
        <dbReference type="ARBA" id="ARBA00023136"/>
    </source>
</evidence>
<feature type="transmembrane region" description="Helical" evidence="7">
    <location>
        <begin position="185"/>
        <end position="202"/>
    </location>
</feature>
<dbReference type="Gene3D" id="3.40.50.300">
    <property type="entry name" value="P-loop containing nucleotide triphosphate hydrolases"/>
    <property type="match status" value="1"/>
</dbReference>
<dbReference type="Pfam" id="PF00664">
    <property type="entry name" value="ABC_membrane"/>
    <property type="match status" value="1"/>
</dbReference>
<dbReference type="SUPFAM" id="SSF52540">
    <property type="entry name" value="P-loop containing nucleoside triphosphate hydrolases"/>
    <property type="match status" value="1"/>
</dbReference>
<dbReference type="EMBL" id="FUZI01000003">
    <property type="protein sequence ID" value="SKC32518.1"/>
    <property type="molecule type" value="Genomic_DNA"/>
</dbReference>
<dbReference type="InterPro" id="IPR003593">
    <property type="entry name" value="AAA+_ATPase"/>
</dbReference>
<dbReference type="InterPro" id="IPR017871">
    <property type="entry name" value="ABC_transporter-like_CS"/>
</dbReference>
<dbReference type="SUPFAM" id="SSF90123">
    <property type="entry name" value="ABC transporter transmembrane region"/>
    <property type="match status" value="1"/>
</dbReference>
<dbReference type="InterPro" id="IPR039421">
    <property type="entry name" value="Type_1_exporter"/>
</dbReference>
<dbReference type="EC" id="3.6.3.-" evidence="10"/>
<evidence type="ECO:0000256" key="7">
    <source>
        <dbReference type="SAM" id="Phobius"/>
    </source>
</evidence>
<accession>A0A1T5I076</accession>
<keyword evidence="3" id="KW-0547">Nucleotide-binding</keyword>
<feature type="transmembrane region" description="Helical" evidence="7">
    <location>
        <begin position="25"/>
        <end position="46"/>
    </location>
</feature>
<dbReference type="Pfam" id="PF00005">
    <property type="entry name" value="ABC_tran"/>
    <property type="match status" value="1"/>
</dbReference>
<dbReference type="InterPro" id="IPR036640">
    <property type="entry name" value="ABC1_TM_sf"/>
</dbReference>
<dbReference type="AlphaFoldDB" id="A0A1T5I076"/>
<dbReference type="GO" id="GO:0015421">
    <property type="term" value="F:ABC-type oligopeptide transporter activity"/>
    <property type="evidence" value="ECO:0007669"/>
    <property type="project" value="TreeGrafter"/>
</dbReference>
<keyword evidence="5 7" id="KW-1133">Transmembrane helix</keyword>
<dbReference type="PANTHER" id="PTHR43394:SF1">
    <property type="entry name" value="ATP-BINDING CASSETTE SUB-FAMILY B MEMBER 10, MITOCHONDRIAL"/>
    <property type="match status" value="1"/>
</dbReference>
<feature type="transmembrane region" description="Helical" evidence="7">
    <location>
        <begin position="162"/>
        <end position="179"/>
    </location>
</feature>
<dbReference type="PROSITE" id="PS50893">
    <property type="entry name" value="ABC_TRANSPORTER_2"/>
    <property type="match status" value="1"/>
</dbReference>
<dbReference type="InterPro" id="IPR011527">
    <property type="entry name" value="ABC1_TM_dom"/>
</dbReference>
<dbReference type="InterPro" id="IPR027417">
    <property type="entry name" value="P-loop_NTPase"/>
</dbReference>
<comment type="subcellular location">
    <subcellularLocation>
        <location evidence="1">Cell membrane</location>
        <topology evidence="1">Multi-pass membrane protein</topology>
    </subcellularLocation>
</comment>
<dbReference type="SMART" id="SM00382">
    <property type="entry name" value="AAA"/>
    <property type="match status" value="1"/>
</dbReference>
<sequence length="617" mass="68548">MKDKNHLMINWSWLLQQATLHKPRLIVANIIAVIATLISVPIPLLMPLMVDEVLLHKPGEGITYLNALLPSAWHNATGYILLVLVLVVLMRTASQALNILQSRQFTLVSKDITYNLRQHLLDKLGRISMRQYEERGSGGISSHLITDVETIDKFVGDTLSRFIIGLLTVVGTAGVLLWLDWKLGLFILIINPIVVYASKLMGSRVKNLKSKENKSYEVFQHRLIEVLDGLYQLRASNRERDFLDQLKGNASDIRHSADKYAWQSEAAGRVSFLLFLIGFEIFRAAAMLMVLFSNLTIGEMLAVFSYLWFMLGPIQELLGIQFAWYGASAAMQRLNSLLSLEEETRPPATVYPFNDDQTIAIKIRNLHFSYDNDKEVLCGLNLDIPAGKRVALVGASGGGKSTLIQLLLGIYQKSSGDILINNHPIEAVSYEALREKMAVVLQQPVLFNETLRHNLTLGASFSDEQLWQALDIAQLADVTERLTHGLDTEIGRQGIRLSGGQRQRLAIARMVLTNPEFVILDEATSALDTSTEAALHSALNGFLKNKTTLIVAHRLSAVKQADIIYVLEDGLVSQSGTHLELVNTQGLYQTLYGSIQSADVPSHHIDSHEAVASVNAK</sequence>
<dbReference type="GO" id="GO:0005524">
    <property type="term" value="F:ATP binding"/>
    <property type="evidence" value="ECO:0007669"/>
    <property type="project" value="UniProtKB-KW"/>
</dbReference>
<dbReference type="PANTHER" id="PTHR43394">
    <property type="entry name" value="ATP-DEPENDENT PERMEASE MDL1, MITOCHONDRIAL"/>
    <property type="match status" value="1"/>
</dbReference>
<gene>
    <name evidence="10" type="ORF">CZ809_02034</name>
</gene>
<feature type="domain" description="ABC transmembrane type-1" evidence="9">
    <location>
        <begin position="26"/>
        <end position="317"/>
    </location>
</feature>
<evidence type="ECO:0000256" key="4">
    <source>
        <dbReference type="ARBA" id="ARBA00022840"/>
    </source>
</evidence>
<evidence type="ECO:0000313" key="10">
    <source>
        <dbReference type="EMBL" id="SKC32518.1"/>
    </source>
</evidence>